<accession>A0ABY8K611</accession>
<evidence type="ECO:0000313" key="3">
    <source>
        <dbReference type="EMBL" id="WGD42190.1"/>
    </source>
</evidence>
<gene>
    <name evidence="3" type="ORF">PYS65_19735</name>
</gene>
<protein>
    <submittedName>
        <fullName evidence="3">Uncharacterized protein</fullName>
    </submittedName>
</protein>
<keyword evidence="4" id="KW-1185">Reference proteome</keyword>
<keyword evidence="2" id="KW-1133">Transmembrane helix</keyword>
<feature type="region of interest" description="Disordered" evidence="1">
    <location>
        <begin position="109"/>
        <end position="144"/>
    </location>
</feature>
<keyword evidence="2" id="KW-0472">Membrane</keyword>
<proteinExistence type="predicted"/>
<keyword evidence="2" id="KW-0812">Transmembrane</keyword>
<feature type="compositionally biased region" description="Basic and acidic residues" evidence="1">
    <location>
        <begin position="118"/>
        <end position="129"/>
    </location>
</feature>
<dbReference type="EMBL" id="CP121682">
    <property type="protein sequence ID" value="WGD42190.1"/>
    <property type="molecule type" value="Genomic_DNA"/>
</dbReference>
<dbReference type="Proteomes" id="UP001216440">
    <property type="component" value="Chromosome"/>
</dbReference>
<evidence type="ECO:0000256" key="1">
    <source>
        <dbReference type="SAM" id="MobiDB-lite"/>
    </source>
</evidence>
<evidence type="ECO:0000313" key="4">
    <source>
        <dbReference type="Proteomes" id="UP001216440"/>
    </source>
</evidence>
<feature type="transmembrane region" description="Helical" evidence="2">
    <location>
        <begin position="63"/>
        <end position="85"/>
    </location>
</feature>
<reference evidence="3 4" key="1">
    <citation type="submission" date="2023-03" db="EMBL/GenBank/DDBJ databases">
        <authorList>
            <person name="Mo P."/>
        </authorList>
    </citation>
    <scope>NUCLEOTIDE SEQUENCE [LARGE SCALE GENOMIC DNA]</scope>
    <source>
        <strain evidence="3 4">HUAS 5</strain>
    </source>
</reference>
<organism evidence="3 4">
    <name type="scientific">Streptomyces cathayae</name>
    <dbReference type="NCBI Taxonomy" id="3031124"/>
    <lineage>
        <taxon>Bacteria</taxon>
        <taxon>Bacillati</taxon>
        <taxon>Actinomycetota</taxon>
        <taxon>Actinomycetes</taxon>
        <taxon>Kitasatosporales</taxon>
        <taxon>Streptomycetaceae</taxon>
        <taxon>Streptomyces</taxon>
    </lineage>
</organism>
<evidence type="ECO:0000256" key="2">
    <source>
        <dbReference type="SAM" id="Phobius"/>
    </source>
</evidence>
<sequence length="144" mass="15504">MVNLAKIARRMDIRLTKIAAWIDTLPPKIARQVNPLVDLVVGLVVGVLVLSVGIETYRDGGSVGWPIAGSALLLINLWGDLATILPTQEARYVSVAAYTQPLVPLSCQSRRGATGNRGAEEATAGDRLRARNQQARPVIARPRS</sequence>
<dbReference type="RefSeq" id="WP_279335245.1">
    <property type="nucleotide sequence ID" value="NZ_CP121682.1"/>
</dbReference>
<name>A0ABY8K611_9ACTN</name>
<feature type="transmembrane region" description="Helical" evidence="2">
    <location>
        <begin position="36"/>
        <end position="57"/>
    </location>
</feature>